<dbReference type="InParanoid" id="A0A2H3EDH8"/>
<keyword evidence="1" id="KW-0812">Transmembrane</keyword>
<dbReference type="AlphaFoldDB" id="A0A2H3EDH8"/>
<dbReference type="Proteomes" id="UP000217790">
    <property type="component" value="Unassembled WGS sequence"/>
</dbReference>
<accession>A0A2H3EDH8</accession>
<reference evidence="3" key="1">
    <citation type="journal article" date="2017" name="Nat. Ecol. Evol.">
        <title>Genome expansion and lineage-specific genetic innovations in the forest pathogenic fungi Armillaria.</title>
        <authorList>
            <person name="Sipos G."/>
            <person name="Prasanna A.N."/>
            <person name="Walter M.C."/>
            <person name="O'Connor E."/>
            <person name="Balint B."/>
            <person name="Krizsan K."/>
            <person name="Kiss B."/>
            <person name="Hess J."/>
            <person name="Varga T."/>
            <person name="Slot J."/>
            <person name="Riley R."/>
            <person name="Boka B."/>
            <person name="Rigling D."/>
            <person name="Barry K."/>
            <person name="Lee J."/>
            <person name="Mihaltcheva S."/>
            <person name="LaButti K."/>
            <person name="Lipzen A."/>
            <person name="Waldron R."/>
            <person name="Moloney N.M."/>
            <person name="Sperisen C."/>
            <person name="Kredics L."/>
            <person name="Vagvoelgyi C."/>
            <person name="Patrignani A."/>
            <person name="Fitzpatrick D."/>
            <person name="Nagy I."/>
            <person name="Doyle S."/>
            <person name="Anderson J.B."/>
            <person name="Grigoriev I.V."/>
            <person name="Gueldener U."/>
            <person name="Muensterkoetter M."/>
            <person name="Nagy L.G."/>
        </authorList>
    </citation>
    <scope>NUCLEOTIDE SEQUENCE [LARGE SCALE GENOMIC DNA]</scope>
    <source>
        <strain evidence="3">Ar21-2</strain>
    </source>
</reference>
<gene>
    <name evidence="2" type="ORF">ARMGADRAFT_1074193</name>
</gene>
<sequence length="85" mass="9437">MVITPIPWLHLNALIVIILSQPTYLLFTALADEYQAVSHLDTVMVFLYSIYIILYAILSSVLGDIIDEDFSATGNIKASLWHVAG</sequence>
<feature type="transmembrane region" description="Helical" evidence="1">
    <location>
        <begin position="6"/>
        <end position="31"/>
    </location>
</feature>
<evidence type="ECO:0000313" key="3">
    <source>
        <dbReference type="Proteomes" id="UP000217790"/>
    </source>
</evidence>
<feature type="transmembrane region" description="Helical" evidence="1">
    <location>
        <begin position="43"/>
        <end position="62"/>
    </location>
</feature>
<name>A0A2H3EDH8_ARMGA</name>
<protein>
    <submittedName>
        <fullName evidence="2">Uncharacterized protein</fullName>
    </submittedName>
</protein>
<proteinExistence type="predicted"/>
<keyword evidence="1" id="KW-0472">Membrane</keyword>
<evidence type="ECO:0000256" key="1">
    <source>
        <dbReference type="SAM" id="Phobius"/>
    </source>
</evidence>
<keyword evidence="1" id="KW-1133">Transmembrane helix</keyword>
<dbReference type="EMBL" id="KZ293647">
    <property type="protein sequence ID" value="PBK99307.1"/>
    <property type="molecule type" value="Genomic_DNA"/>
</dbReference>
<keyword evidence="3" id="KW-1185">Reference proteome</keyword>
<evidence type="ECO:0000313" key="2">
    <source>
        <dbReference type="EMBL" id="PBK99307.1"/>
    </source>
</evidence>
<organism evidence="2 3">
    <name type="scientific">Armillaria gallica</name>
    <name type="common">Bulbous honey fungus</name>
    <name type="synonym">Armillaria bulbosa</name>
    <dbReference type="NCBI Taxonomy" id="47427"/>
    <lineage>
        <taxon>Eukaryota</taxon>
        <taxon>Fungi</taxon>
        <taxon>Dikarya</taxon>
        <taxon>Basidiomycota</taxon>
        <taxon>Agaricomycotina</taxon>
        <taxon>Agaricomycetes</taxon>
        <taxon>Agaricomycetidae</taxon>
        <taxon>Agaricales</taxon>
        <taxon>Marasmiineae</taxon>
        <taxon>Physalacriaceae</taxon>
        <taxon>Armillaria</taxon>
    </lineage>
</organism>